<accession>A0A401WZ51</accession>
<feature type="region of interest" description="Disordered" evidence="1">
    <location>
        <begin position="91"/>
        <end position="151"/>
    </location>
</feature>
<feature type="compositionally biased region" description="Low complexity" evidence="1">
    <location>
        <begin position="139"/>
        <end position="151"/>
    </location>
</feature>
<gene>
    <name evidence="2" type="ORF">NBRC3188_3329</name>
</gene>
<sequence>MVNIRIHRPRTRRALTELKLCDPPETCITASVRPCVGRTAPSESGSQSIWFLNTAVMLPCRSGLHQTWPSDQIERSRSSCTFGWVAGTESATGRPVGSNTRVSAPSTFRMRSASSTSNRLKDRGRKEPKSRRIRGGWSTRGCGSSRARSTRSRYSGWRAGKSGSVIVILVHSCITSG</sequence>
<dbReference type="Proteomes" id="UP000287300">
    <property type="component" value="Unassembled WGS sequence"/>
</dbReference>
<evidence type="ECO:0000256" key="1">
    <source>
        <dbReference type="SAM" id="MobiDB-lite"/>
    </source>
</evidence>
<dbReference type="EMBL" id="BDES01000148">
    <property type="protein sequence ID" value="GCD54632.1"/>
    <property type="molecule type" value="Genomic_DNA"/>
</dbReference>
<dbReference type="AlphaFoldDB" id="A0A401WZ51"/>
<feature type="compositionally biased region" description="Polar residues" evidence="1">
    <location>
        <begin position="97"/>
        <end position="106"/>
    </location>
</feature>
<proteinExistence type="predicted"/>
<reference evidence="2 3" key="1">
    <citation type="submission" date="2016-06" db="EMBL/GenBank/DDBJ databases">
        <title>Acetobacter pasteurianus NBRC 3188 whole genome sequencing project.</title>
        <authorList>
            <person name="Matsutani M."/>
            <person name="Shiwa Y."/>
            <person name="Okamoto-Kainuma A."/>
            <person name="Ishikawa M."/>
            <person name="Koizumi Y."/>
            <person name="Yoshikawa H."/>
            <person name="Yakushi T."/>
            <person name="Matsushita K."/>
        </authorList>
    </citation>
    <scope>NUCLEOTIDE SEQUENCE [LARGE SCALE GENOMIC DNA]</scope>
    <source>
        <strain evidence="2 3">NBRC 3188</strain>
    </source>
</reference>
<evidence type="ECO:0000313" key="2">
    <source>
        <dbReference type="EMBL" id="GCD54632.1"/>
    </source>
</evidence>
<comment type="caution">
    <text evidence="2">The sequence shown here is derived from an EMBL/GenBank/DDBJ whole genome shotgun (WGS) entry which is preliminary data.</text>
</comment>
<organism evidence="2 3">
    <name type="scientific">Acetobacter pasteurianus NBRC 3188</name>
    <dbReference type="NCBI Taxonomy" id="1226663"/>
    <lineage>
        <taxon>Bacteria</taxon>
        <taxon>Pseudomonadati</taxon>
        <taxon>Pseudomonadota</taxon>
        <taxon>Alphaproteobacteria</taxon>
        <taxon>Acetobacterales</taxon>
        <taxon>Acetobacteraceae</taxon>
        <taxon>Acetobacter</taxon>
    </lineage>
</organism>
<name>A0A401WZ51_ACEPA</name>
<evidence type="ECO:0000313" key="3">
    <source>
        <dbReference type="Proteomes" id="UP000287300"/>
    </source>
</evidence>
<protein>
    <submittedName>
        <fullName evidence="2">Uncharacterized protein</fullName>
    </submittedName>
</protein>